<dbReference type="Proteomes" id="UP000299102">
    <property type="component" value="Unassembled WGS sequence"/>
</dbReference>
<organism evidence="1 2">
    <name type="scientific">Eumeta variegata</name>
    <name type="common">Bagworm moth</name>
    <name type="synonym">Eumeta japonica</name>
    <dbReference type="NCBI Taxonomy" id="151549"/>
    <lineage>
        <taxon>Eukaryota</taxon>
        <taxon>Metazoa</taxon>
        <taxon>Ecdysozoa</taxon>
        <taxon>Arthropoda</taxon>
        <taxon>Hexapoda</taxon>
        <taxon>Insecta</taxon>
        <taxon>Pterygota</taxon>
        <taxon>Neoptera</taxon>
        <taxon>Endopterygota</taxon>
        <taxon>Lepidoptera</taxon>
        <taxon>Glossata</taxon>
        <taxon>Ditrysia</taxon>
        <taxon>Tineoidea</taxon>
        <taxon>Psychidae</taxon>
        <taxon>Oiketicinae</taxon>
        <taxon>Eumeta</taxon>
    </lineage>
</organism>
<reference evidence="1 2" key="1">
    <citation type="journal article" date="2019" name="Commun. Biol.">
        <title>The bagworm genome reveals a unique fibroin gene that provides high tensile strength.</title>
        <authorList>
            <person name="Kono N."/>
            <person name="Nakamura H."/>
            <person name="Ohtoshi R."/>
            <person name="Tomita M."/>
            <person name="Numata K."/>
            <person name="Arakawa K."/>
        </authorList>
    </citation>
    <scope>NUCLEOTIDE SEQUENCE [LARGE SCALE GENOMIC DNA]</scope>
</reference>
<protein>
    <submittedName>
        <fullName evidence="1">Uncharacterized protein</fullName>
    </submittedName>
</protein>
<dbReference type="EMBL" id="BGZK01000362">
    <property type="protein sequence ID" value="GBP39266.1"/>
    <property type="molecule type" value="Genomic_DNA"/>
</dbReference>
<keyword evidence="2" id="KW-1185">Reference proteome</keyword>
<accession>A0A4C1VJU8</accession>
<gene>
    <name evidence="1" type="ORF">EVAR_22673_1</name>
</gene>
<comment type="caution">
    <text evidence="1">The sequence shown here is derived from an EMBL/GenBank/DDBJ whole genome shotgun (WGS) entry which is preliminary data.</text>
</comment>
<name>A0A4C1VJU8_EUMVA</name>
<evidence type="ECO:0000313" key="1">
    <source>
        <dbReference type="EMBL" id="GBP39266.1"/>
    </source>
</evidence>
<proteinExistence type="predicted"/>
<sequence>MDENGGKGAANSKNTITSVQVCDQRRLRDAETAGRASRLETSLGEGMLQLYLLIKVRDLIRDREWVRMGIKNGTGNRIKSDTGNWSRARLKSESGRTVIEKRDRNGSDDRKMKKFIATTSARTELRIMLTSLKALTKTLLKLKKTDRTSEDSPESVQGRVKFPTRVKSKEGQWHSPHFQVIIYVFKTSVKRQTGIRVTQE</sequence>
<dbReference type="AlphaFoldDB" id="A0A4C1VJU8"/>
<evidence type="ECO:0000313" key="2">
    <source>
        <dbReference type="Proteomes" id="UP000299102"/>
    </source>
</evidence>